<dbReference type="AlphaFoldDB" id="A0AAV5FI04"/>
<dbReference type="GO" id="GO:0098542">
    <property type="term" value="P:defense response to other organism"/>
    <property type="evidence" value="ECO:0007669"/>
    <property type="project" value="InterPro"/>
</dbReference>
<name>A0AAV5FI04_ELECO</name>
<organism evidence="3 4">
    <name type="scientific">Eleusine coracana subsp. coracana</name>
    <dbReference type="NCBI Taxonomy" id="191504"/>
    <lineage>
        <taxon>Eukaryota</taxon>
        <taxon>Viridiplantae</taxon>
        <taxon>Streptophyta</taxon>
        <taxon>Embryophyta</taxon>
        <taxon>Tracheophyta</taxon>
        <taxon>Spermatophyta</taxon>
        <taxon>Magnoliopsida</taxon>
        <taxon>Liliopsida</taxon>
        <taxon>Poales</taxon>
        <taxon>Poaceae</taxon>
        <taxon>PACMAD clade</taxon>
        <taxon>Chloridoideae</taxon>
        <taxon>Cynodonteae</taxon>
        <taxon>Eleusininae</taxon>
        <taxon>Eleusine</taxon>
    </lineage>
</organism>
<accession>A0AAV5FI04</accession>
<dbReference type="PANTHER" id="PTHR31415:SF67">
    <property type="entry name" value="OS04G0114300 PROTEIN"/>
    <property type="match status" value="1"/>
</dbReference>
<dbReference type="InterPro" id="IPR044839">
    <property type="entry name" value="NDR1-like"/>
</dbReference>
<evidence type="ECO:0000256" key="1">
    <source>
        <dbReference type="ARBA" id="ARBA00004370"/>
    </source>
</evidence>
<gene>
    <name evidence="3" type="primary">gb23043</name>
    <name evidence="3" type="ORF">PR202_gb23043</name>
</gene>
<comment type="caution">
    <text evidence="3">The sequence shown here is derived from an EMBL/GenBank/DDBJ whole genome shotgun (WGS) entry which is preliminary data.</text>
</comment>
<reference evidence="3" key="1">
    <citation type="journal article" date="2018" name="DNA Res.">
        <title>Multiple hybrid de novo genome assembly of finger millet, an orphan allotetraploid crop.</title>
        <authorList>
            <person name="Hatakeyama M."/>
            <person name="Aluri S."/>
            <person name="Balachadran M.T."/>
            <person name="Sivarajan S.R."/>
            <person name="Patrignani A."/>
            <person name="Gruter S."/>
            <person name="Poveda L."/>
            <person name="Shimizu-Inatsugi R."/>
            <person name="Baeten J."/>
            <person name="Francoijs K.J."/>
            <person name="Nataraja K.N."/>
            <person name="Reddy Y.A.N."/>
            <person name="Phadnis S."/>
            <person name="Ravikumar R.L."/>
            <person name="Schlapbach R."/>
            <person name="Sreeman S.M."/>
            <person name="Shimizu K.K."/>
        </authorList>
    </citation>
    <scope>NUCLEOTIDE SEQUENCE</scope>
</reference>
<evidence type="ECO:0008006" key="5">
    <source>
        <dbReference type="Google" id="ProtNLM"/>
    </source>
</evidence>
<keyword evidence="2" id="KW-0472">Membrane</keyword>
<proteinExistence type="predicted"/>
<dbReference type="PANTHER" id="PTHR31415">
    <property type="entry name" value="OS05G0367900 PROTEIN"/>
    <property type="match status" value="1"/>
</dbReference>
<protein>
    <recommendedName>
        <fullName evidence="5">Late embryogenesis abundant protein LEA-2 subgroup domain-containing protein</fullName>
    </recommendedName>
</protein>
<evidence type="ECO:0000313" key="4">
    <source>
        <dbReference type="Proteomes" id="UP001054889"/>
    </source>
</evidence>
<dbReference type="GO" id="GO:0009506">
    <property type="term" value="C:plasmodesma"/>
    <property type="evidence" value="ECO:0007669"/>
    <property type="project" value="TreeGrafter"/>
</dbReference>
<reference evidence="3" key="2">
    <citation type="submission" date="2021-12" db="EMBL/GenBank/DDBJ databases">
        <title>Resequencing data analysis of finger millet.</title>
        <authorList>
            <person name="Hatakeyama M."/>
            <person name="Aluri S."/>
            <person name="Balachadran M.T."/>
            <person name="Sivarajan S.R."/>
            <person name="Poveda L."/>
            <person name="Shimizu-Inatsugi R."/>
            <person name="Schlapbach R."/>
            <person name="Sreeman S.M."/>
            <person name="Shimizu K.K."/>
        </authorList>
    </citation>
    <scope>NUCLEOTIDE SEQUENCE</scope>
</reference>
<evidence type="ECO:0000256" key="2">
    <source>
        <dbReference type="ARBA" id="ARBA00023136"/>
    </source>
</evidence>
<dbReference type="Proteomes" id="UP001054889">
    <property type="component" value="Unassembled WGS sequence"/>
</dbReference>
<keyword evidence="4" id="KW-1185">Reference proteome</keyword>
<dbReference type="EMBL" id="BQKI01000085">
    <property type="protein sequence ID" value="GJN34387.1"/>
    <property type="molecule type" value="Genomic_DNA"/>
</dbReference>
<dbReference type="GO" id="GO:0005886">
    <property type="term" value="C:plasma membrane"/>
    <property type="evidence" value="ECO:0007669"/>
    <property type="project" value="TreeGrafter"/>
</dbReference>
<sequence length="194" mass="20650">MQQTSARPLRLPCLALIALLVAAFGFVVPIRVSVEEASLACLDLSAPALGTNNGTGAPSLSYDVSLGVALRKPNWAMRAWRTGPLDLELRFHGILFARARLAGAERDQIRPRRREVYRAAAAAEGAPVALGSGGAAEFARERAAGVFDLELVVHGEARYEAHSHRRGFTATCPLKLSLSTSTAPAAFARVKCTS</sequence>
<comment type="subcellular location">
    <subcellularLocation>
        <location evidence="1">Membrane</location>
    </subcellularLocation>
</comment>
<evidence type="ECO:0000313" key="3">
    <source>
        <dbReference type="EMBL" id="GJN34387.1"/>
    </source>
</evidence>